<protein>
    <submittedName>
        <fullName evidence="3">Uncharacterized protein</fullName>
    </submittedName>
</protein>
<name>A0A1F6FMV1_9BACT</name>
<dbReference type="Proteomes" id="UP000179136">
    <property type="component" value="Unassembled WGS sequence"/>
</dbReference>
<comment type="caution">
    <text evidence="3">The sequence shown here is derived from an EMBL/GenBank/DDBJ whole genome shotgun (WGS) entry which is preliminary data.</text>
</comment>
<dbReference type="AlphaFoldDB" id="A0A1F6FMV1"/>
<evidence type="ECO:0000256" key="2">
    <source>
        <dbReference type="SAM" id="SignalP"/>
    </source>
</evidence>
<evidence type="ECO:0000313" key="3">
    <source>
        <dbReference type="EMBL" id="OGG87181.1"/>
    </source>
</evidence>
<feature type="chain" id="PRO_5009524410" evidence="2">
    <location>
        <begin position="25"/>
        <end position="428"/>
    </location>
</feature>
<evidence type="ECO:0000256" key="1">
    <source>
        <dbReference type="SAM" id="MobiDB-lite"/>
    </source>
</evidence>
<keyword evidence="2" id="KW-0732">Signal</keyword>
<feature type="signal peptide" evidence="2">
    <location>
        <begin position="1"/>
        <end position="24"/>
    </location>
</feature>
<gene>
    <name evidence="3" type="ORF">A3B87_03095</name>
</gene>
<dbReference type="EMBL" id="MFMW01000019">
    <property type="protein sequence ID" value="OGG87181.1"/>
    <property type="molecule type" value="Genomic_DNA"/>
</dbReference>
<sequence>MRKLKYILLIVALSVFMLPGYVMAANDVTVEDDTTISLTSPSMNLTLESSSTYSSMTVETGSVAFTVSAGGSITLTSGDRYTLSNDQSAEVLCSSGSSQVIFSVASGLGDKTITFTPNATLCDAVNKPTSNPGSGTTASPGGGGTPPPATPAAETPADESTGTGEITSNIGAGAAGNLGAVTTKGINALMGNGATGSFTLSTATGGAAGSHSIQVQNITGNQATITVSSEALVFTLMAGKSKNVDIDGDGYRDMKITLNRIVDSKADVTAKEIKVVKIDGTAPGSLVKIKSKTAVYYLGEDSQRYVFPNEKVYYSWYNDFSGVKTITDEDMAKLPIGGLVTYRPGTRMVIFATTVDVYAVTQGGVLRKLKDEAMAAELYGVNWNKHIDDVNDAFYSSYAFSSDLTSSAEYNQETEKTFSPTITADKSI</sequence>
<accession>A0A1F6FMV1</accession>
<organism evidence="3 4">
    <name type="scientific">Candidatus Kuenenbacteria bacterium RIFCSPHIGHO2_02_FULL_39_13</name>
    <dbReference type="NCBI Taxonomy" id="1798561"/>
    <lineage>
        <taxon>Bacteria</taxon>
        <taxon>Candidatus Kueneniibacteriota</taxon>
    </lineage>
</organism>
<reference evidence="3 4" key="1">
    <citation type="journal article" date="2016" name="Nat. Commun.">
        <title>Thousands of microbial genomes shed light on interconnected biogeochemical processes in an aquifer system.</title>
        <authorList>
            <person name="Anantharaman K."/>
            <person name="Brown C.T."/>
            <person name="Hug L.A."/>
            <person name="Sharon I."/>
            <person name="Castelle C.J."/>
            <person name="Probst A.J."/>
            <person name="Thomas B.C."/>
            <person name="Singh A."/>
            <person name="Wilkins M.J."/>
            <person name="Karaoz U."/>
            <person name="Brodie E.L."/>
            <person name="Williams K.H."/>
            <person name="Hubbard S.S."/>
            <person name="Banfield J.F."/>
        </authorList>
    </citation>
    <scope>NUCLEOTIDE SEQUENCE [LARGE SCALE GENOMIC DNA]</scope>
</reference>
<evidence type="ECO:0000313" key="4">
    <source>
        <dbReference type="Proteomes" id="UP000179136"/>
    </source>
</evidence>
<feature type="region of interest" description="Disordered" evidence="1">
    <location>
        <begin position="122"/>
        <end position="169"/>
    </location>
</feature>
<proteinExistence type="predicted"/>
<feature type="compositionally biased region" description="Low complexity" evidence="1">
    <location>
        <begin position="128"/>
        <end position="139"/>
    </location>
</feature>
<feature type="compositionally biased region" description="Polar residues" evidence="1">
    <location>
        <begin position="158"/>
        <end position="169"/>
    </location>
</feature>